<dbReference type="SUPFAM" id="SSF52309">
    <property type="entry name" value="N-(deoxy)ribosyltransferase-like"/>
    <property type="match status" value="1"/>
</dbReference>
<dbReference type="Gene3D" id="3.40.50.450">
    <property type="match status" value="1"/>
</dbReference>
<dbReference type="InterPro" id="IPR028607">
    <property type="entry name" value="DNPH1"/>
</dbReference>
<organism evidence="7 8">
    <name type="scientific">Draconibacterium sediminis</name>
    <dbReference type="NCBI Taxonomy" id="1544798"/>
    <lineage>
        <taxon>Bacteria</taxon>
        <taxon>Pseudomonadati</taxon>
        <taxon>Bacteroidota</taxon>
        <taxon>Bacteroidia</taxon>
        <taxon>Marinilabiliales</taxon>
        <taxon>Prolixibacteraceae</taxon>
        <taxon>Draconibacterium</taxon>
    </lineage>
</organism>
<dbReference type="InterPro" id="IPR007710">
    <property type="entry name" value="Nucleoside_deoxyribTrfase"/>
</dbReference>
<comment type="function">
    <text evidence="6">Catalyzes the cleavage of the N-glycosidic bond of deoxyribonucleoside 5'-monophosphates to yield deoxyribose 5-phosphate and a purine or pyrimidine base.</text>
</comment>
<dbReference type="PANTHER" id="PTHR15364">
    <property type="entry name" value="2'-DEOXYNUCLEOSIDE 5'-PHOSPHATE N-HYDROLASE 1"/>
    <property type="match status" value="1"/>
</dbReference>
<keyword evidence="2 6" id="KW-0378">Hydrolase</keyword>
<evidence type="ECO:0000313" key="7">
    <source>
        <dbReference type="EMBL" id="KJF44449.1"/>
    </source>
</evidence>
<dbReference type="STRING" id="1544798.LH29_02865"/>
<keyword evidence="3 6" id="KW-0546">Nucleotide metabolism</keyword>
<evidence type="ECO:0000256" key="5">
    <source>
        <dbReference type="ARBA" id="ARBA00047460"/>
    </source>
</evidence>
<comment type="catalytic activity">
    <reaction evidence="6">
        <text>a purine 2'-deoxyribonucleoside 5'-phosphate + H2O = a purine nucleobase + 2-deoxy-D-ribose 5-phosphate</text>
        <dbReference type="Rhea" id="RHEA:51132"/>
        <dbReference type="ChEBI" id="CHEBI:15377"/>
        <dbReference type="ChEBI" id="CHEBI:26386"/>
        <dbReference type="ChEBI" id="CHEBI:62877"/>
        <dbReference type="ChEBI" id="CHEBI:142198"/>
    </reaction>
</comment>
<dbReference type="EMBL" id="JRHC01000001">
    <property type="protein sequence ID" value="KJF44449.1"/>
    <property type="molecule type" value="Genomic_DNA"/>
</dbReference>
<evidence type="ECO:0000256" key="3">
    <source>
        <dbReference type="ARBA" id="ARBA00023080"/>
    </source>
</evidence>
<dbReference type="PATRIC" id="fig|1544798.3.peg.593"/>
<name>A0A0D8JCK1_9BACT</name>
<comment type="subunit">
    <text evidence="1 6">Monomer and homodimer.</text>
</comment>
<dbReference type="GO" id="GO:0009159">
    <property type="term" value="P:deoxyribonucleoside monophosphate catabolic process"/>
    <property type="evidence" value="ECO:0007669"/>
    <property type="project" value="InterPro"/>
</dbReference>
<evidence type="ECO:0000256" key="1">
    <source>
        <dbReference type="ARBA" id="ARBA00011407"/>
    </source>
</evidence>
<protein>
    <recommendedName>
        <fullName evidence="6">Putative 2'-deoxynucleoside 5'-phosphate N-hydrolase 1</fullName>
        <ecNumber evidence="6">3.2.2.-</ecNumber>
    </recommendedName>
</protein>
<comment type="caution">
    <text evidence="7">The sequence shown here is derived from an EMBL/GenBank/DDBJ whole genome shotgun (WGS) entry which is preliminary data.</text>
</comment>
<dbReference type="InterPro" id="IPR051239">
    <property type="entry name" value="2'-dNMP_N-hydrolase"/>
</dbReference>
<feature type="binding site" evidence="6">
    <location>
        <begin position="107"/>
        <end position="109"/>
    </location>
    <ligand>
        <name>substrate</name>
        <note>ligand shared between homodimeric partners</note>
    </ligand>
</feature>
<feature type="binding site" description="in other chain" evidence="6">
    <location>
        <position position="83"/>
    </location>
    <ligand>
        <name>substrate</name>
        <note>ligand shared between homodimeric partners</note>
    </ligand>
</feature>
<dbReference type="RefSeq" id="WP_045026006.1">
    <property type="nucleotide sequence ID" value="NZ_JRHC01000001.1"/>
</dbReference>
<evidence type="ECO:0000313" key="8">
    <source>
        <dbReference type="Proteomes" id="UP000032544"/>
    </source>
</evidence>
<accession>A0A0D8JCK1</accession>
<dbReference type="GO" id="GO:0070694">
    <property type="term" value="F:5-hydroxymethyl-dUMP N-hydrolase activity"/>
    <property type="evidence" value="ECO:0007669"/>
    <property type="project" value="InterPro"/>
</dbReference>
<evidence type="ECO:0000256" key="4">
    <source>
        <dbReference type="ARBA" id="ARBA00023295"/>
    </source>
</evidence>
<dbReference type="AlphaFoldDB" id="A0A0D8JCK1"/>
<dbReference type="PANTHER" id="PTHR15364:SF0">
    <property type="entry name" value="2'-DEOXYNUCLEOSIDE 5'-PHOSPHATE N-HYDROLASE 1"/>
    <property type="match status" value="1"/>
</dbReference>
<keyword evidence="4 6" id="KW-0326">Glycosidase</keyword>
<comment type="catalytic activity">
    <reaction evidence="5">
        <text>5-hydroxymethyl-dUMP + H2O = 5-hydroxymethyluracil + 2-deoxy-D-ribose 5-phosphate</text>
        <dbReference type="Rhea" id="RHEA:77099"/>
        <dbReference type="ChEBI" id="CHEBI:15377"/>
        <dbReference type="ChEBI" id="CHEBI:16964"/>
        <dbReference type="ChEBI" id="CHEBI:62877"/>
        <dbReference type="ChEBI" id="CHEBI:90409"/>
    </reaction>
    <physiologicalReaction direction="left-to-right" evidence="5">
        <dbReference type="Rhea" id="RHEA:77100"/>
    </physiologicalReaction>
</comment>
<dbReference type="Proteomes" id="UP000032544">
    <property type="component" value="Unassembled WGS sequence"/>
</dbReference>
<dbReference type="HAMAP" id="MF_03036">
    <property type="entry name" value="Nuc_phosphate_hydrolase"/>
    <property type="match status" value="1"/>
</dbReference>
<feature type="binding site" description="in other chain" evidence="6">
    <location>
        <position position="19"/>
    </location>
    <ligand>
        <name>substrate</name>
        <note>ligand shared between homodimeric partners</note>
    </ligand>
</feature>
<reference evidence="7 8" key="1">
    <citation type="submission" date="2014-09" db="EMBL/GenBank/DDBJ databases">
        <title>Draft Genome Sequence of Draconibacterium sp. JN14CK-3.</title>
        <authorList>
            <person name="Dong C."/>
            <person name="Lai Q."/>
            <person name="Shao Z."/>
        </authorList>
    </citation>
    <scope>NUCLEOTIDE SEQUENCE [LARGE SCALE GENOMIC DNA]</scope>
    <source>
        <strain evidence="7 8">JN14CK-3</strain>
    </source>
</reference>
<sequence length="142" mass="15716">MKIYFAGSIRGGRQDAGLYEQIIQYLKTFGEVLTEHVGDPSLTSAGDDGPNDQFIHDRDLEWLQSSDVIVAEVTAVSMGVGYEVGRAVEMGKPVLCLFREGTSSNLSAMIAGCSDVELIYYSEFEELRKPLQQYLFSFNASK</sequence>
<dbReference type="GO" id="GO:0006163">
    <property type="term" value="P:purine nucleotide metabolic process"/>
    <property type="evidence" value="ECO:0007669"/>
    <property type="project" value="UniProtKB-ARBA"/>
</dbReference>
<dbReference type="EC" id="3.2.2.-" evidence="6"/>
<dbReference type="GO" id="GO:0009116">
    <property type="term" value="P:nucleoside metabolic process"/>
    <property type="evidence" value="ECO:0007669"/>
    <property type="project" value="UniProtKB-UniRule"/>
</dbReference>
<gene>
    <name evidence="7" type="ORF">LH29_02865</name>
</gene>
<evidence type="ECO:0000256" key="6">
    <source>
        <dbReference type="HAMAP-Rule" id="MF_03036"/>
    </source>
</evidence>
<keyword evidence="8" id="KW-1185">Reference proteome</keyword>
<comment type="catalytic activity">
    <reaction evidence="6">
        <text>a pyrimidine 2'-deoxyribonucleoside 5'-phosphate + H2O = a pyrimidine nucleobase + 2-deoxy-D-ribose 5-phosphate</text>
        <dbReference type="Rhea" id="RHEA:57852"/>
        <dbReference type="ChEBI" id="CHEBI:15377"/>
        <dbReference type="ChEBI" id="CHEBI:26432"/>
        <dbReference type="ChEBI" id="CHEBI:62877"/>
        <dbReference type="ChEBI" id="CHEBI:142209"/>
    </reaction>
</comment>
<dbReference type="GO" id="GO:0042802">
    <property type="term" value="F:identical protein binding"/>
    <property type="evidence" value="ECO:0007669"/>
    <property type="project" value="UniProtKB-ARBA"/>
</dbReference>
<evidence type="ECO:0000256" key="2">
    <source>
        <dbReference type="ARBA" id="ARBA00022801"/>
    </source>
</evidence>
<dbReference type="FunFam" id="3.40.50.450:FF:000019">
    <property type="entry name" value="2'-deoxynucleoside 5'-phosphate N-hydrolase 1"/>
    <property type="match status" value="1"/>
</dbReference>
<comment type="caution">
    <text evidence="6">Lacks conserved residue(s) required for the propagation of feature annotation.</text>
</comment>
<dbReference type="OrthoDB" id="9811273at2"/>
<proteinExistence type="inferred from homology"/>
<dbReference type="Pfam" id="PF05014">
    <property type="entry name" value="Nuc_deoxyrib_tr"/>
    <property type="match status" value="1"/>
</dbReference>
<comment type="similarity">
    <text evidence="6">Belongs to the 2'-deoxynucleoside 5'-phosphate N-hydrolase 1 family.</text>
</comment>